<proteinExistence type="predicted"/>
<protein>
    <submittedName>
        <fullName evidence="1">Uncharacterized protein</fullName>
    </submittedName>
</protein>
<sequence>MKSFETGRLEQDMEKIRQLSNLVKKRIFESNPRYERKINNLTNEELEDFDTILCLAEQILMKYQQKKDTYALLKEFTEMMRNWSCSLEGINDSINELIISAQYSVSEIKTAQSDVSSSLSFERKKHCTQTANNGTINLTKSTTPVYTPEYLQNPQAQYEQVV</sequence>
<gene>
    <name evidence="1" type="ORF">NUZ5A_50669</name>
</gene>
<accession>A0A812F7V6</accession>
<dbReference type="AlphaFoldDB" id="A0A812F7V6"/>
<comment type="caution">
    <text evidence="1">The sequence shown here is derived from an EMBL/GenBank/DDBJ whole genome shotgun (WGS) entry which is preliminary data.</text>
</comment>
<evidence type="ECO:0000313" key="1">
    <source>
        <dbReference type="EMBL" id="CAE6497405.1"/>
    </source>
</evidence>
<dbReference type="RefSeq" id="WP_205099788.1">
    <property type="nucleotide sequence ID" value="NZ_CAJNAQ010000005.1"/>
</dbReference>
<reference evidence="1" key="1">
    <citation type="submission" date="2021-02" db="EMBL/GenBank/DDBJ databases">
        <authorList>
            <person name="Han P."/>
        </authorList>
    </citation>
    <scope>NUCLEOTIDE SEQUENCE</scope>
    <source>
        <strain evidence="1">Candidatus Nitrosotenuis uzonensis 5A</strain>
    </source>
</reference>
<dbReference type="Proteomes" id="UP000655759">
    <property type="component" value="Unassembled WGS sequence"/>
</dbReference>
<organism evidence="1 2">
    <name type="scientific">Candidatus Nitrosotenuis uzonensis</name>
    <dbReference type="NCBI Taxonomy" id="1407055"/>
    <lineage>
        <taxon>Archaea</taxon>
        <taxon>Nitrososphaerota</taxon>
        <taxon>Candidatus Nitrosotenuis</taxon>
    </lineage>
</organism>
<evidence type="ECO:0000313" key="2">
    <source>
        <dbReference type="Proteomes" id="UP000655759"/>
    </source>
</evidence>
<name>A0A812F7V6_9ARCH</name>
<dbReference type="EMBL" id="CAJNAQ010000005">
    <property type="protein sequence ID" value="CAE6497405.1"/>
    <property type="molecule type" value="Genomic_DNA"/>
</dbReference>